<evidence type="ECO:0000313" key="2">
    <source>
        <dbReference type="Proteomes" id="UP001062263"/>
    </source>
</evidence>
<dbReference type="EMBL" id="AP025943">
    <property type="protein sequence ID" value="BDL44426.1"/>
    <property type="molecule type" value="Genomic_DNA"/>
</dbReference>
<organism evidence="1 2">
    <name type="scientific">Akkermansia biwaensis</name>
    <dbReference type="NCBI Taxonomy" id="2946555"/>
    <lineage>
        <taxon>Bacteria</taxon>
        <taxon>Pseudomonadati</taxon>
        <taxon>Verrucomicrobiota</taxon>
        <taxon>Verrucomicrobiia</taxon>
        <taxon>Verrucomicrobiales</taxon>
        <taxon>Akkermansiaceae</taxon>
        <taxon>Akkermansia</taxon>
    </lineage>
</organism>
<reference evidence="1" key="1">
    <citation type="submission" date="2022-06" db="EMBL/GenBank/DDBJ databases">
        <title>Akkermansia biwalacus sp. nov., an anaerobic mucin-degrading bacterium isolated from human intestine.</title>
        <authorList>
            <person name="Kobayashi Y."/>
            <person name="Inoue S."/>
            <person name="Kawahara T."/>
            <person name="Kohda N."/>
        </authorList>
    </citation>
    <scope>NUCLEOTIDE SEQUENCE</scope>
    <source>
        <strain evidence="1">WON2089</strain>
    </source>
</reference>
<evidence type="ECO:0000313" key="1">
    <source>
        <dbReference type="EMBL" id="BDL44426.1"/>
    </source>
</evidence>
<proteinExistence type="predicted"/>
<name>A0ABM7ZIA0_9BACT</name>
<accession>A0ABM7ZIA0</accession>
<keyword evidence="2" id="KW-1185">Reference proteome</keyword>
<protein>
    <submittedName>
        <fullName evidence="1">Uncharacterized protein</fullName>
    </submittedName>
</protein>
<sequence length="154" mass="16705">MDKDYKLAEHLIAHLQQDEVLAAMVCPTVWDDQDQVDAINRSAIGQPGSVAVTPAGYVPLLEMGVDAPMVRMHAVLAVSCFARTAGMPGGMPPLRCLSGMVGQALHAVRLWDPVVDRVCYDMPSVASVEDYDMTKSKLTGYRGRAVILYAPVNF</sequence>
<dbReference type="Proteomes" id="UP001062263">
    <property type="component" value="Chromosome"/>
</dbReference>
<gene>
    <name evidence="1" type="ORF">Abiwalacus_20000</name>
</gene>